<reference evidence="1 2" key="1">
    <citation type="journal article" date="2015" name="Sci. Rep.">
        <title>Genome of the facultative scuticociliatosis pathogen Pseudocohnilembus persalinus provides insight into its virulence through horizontal gene transfer.</title>
        <authorList>
            <person name="Xiong J."/>
            <person name="Wang G."/>
            <person name="Cheng J."/>
            <person name="Tian M."/>
            <person name="Pan X."/>
            <person name="Warren A."/>
            <person name="Jiang C."/>
            <person name="Yuan D."/>
            <person name="Miao W."/>
        </authorList>
    </citation>
    <scope>NUCLEOTIDE SEQUENCE [LARGE SCALE GENOMIC DNA]</scope>
    <source>
        <strain evidence="1">36N120E</strain>
    </source>
</reference>
<keyword evidence="2" id="KW-1185">Reference proteome</keyword>
<dbReference type="AlphaFoldDB" id="A0A0V0R9E0"/>
<organism evidence="1 2">
    <name type="scientific">Pseudocohnilembus persalinus</name>
    <name type="common">Ciliate</name>
    <dbReference type="NCBI Taxonomy" id="266149"/>
    <lineage>
        <taxon>Eukaryota</taxon>
        <taxon>Sar</taxon>
        <taxon>Alveolata</taxon>
        <taxon>Ciliophora</taxon>
        <taxon>Intramacronucleata</taxon>
        <taxon>Oligohymenophorea</taxon>
        <taxon>Scuticociliatia</taxon>
        <taxon>Philasterida</taxon>
        <taxon>Pseudocohnilembidae</taxon>
        <taxon>Pseudocohnilembus</taxon>
    </lineage>
</organism>
<proteinExistence type="predicted"/>
<gene>
    <name evidence="1" type="ORF">PPERSA_05206</name>
</gene>
<dbReference type="InParanoid" id="A0A0V0R9E0"/>
<sequence>MRYTTPYDYFKSAAKKGRLFEKLIYAIDRSGKHKYFKVHYNSKISEILDYIKITSRYGLSLDDFKFVMNKYQLGYKHESLIYGLIQEKRVELADFVFNQEREFYLKQTDVIYLIQYKAKDIKIREYLLNLFQVDLSKADPVKVWLLYNQSVDGYQDTAMIDLLLKYGANINIVYHSKNFSDSFFTFSFSPYYSEKNVHQDDDRAKLPQLVKKGLDLNNPELPALFHATKMCVKSVITNDILYTVFDLLYDYNFHKIKNAVLFKHIQFEKSIAFVVQYGANAKIEDERIIMMKYRDKDLSEYIAEFLHLDIDKSLAKGKIPMKTPQEVENATIRFHQWQDKMRSLIENKIMTGIKQGYTIREKTQQILGEILWKMGAIKPELRLSYNLINYIMEFHGGVGEAMGEHNLLGFNLLLKKIHNSVDNSVSLKSKNANRIENNTKSLKNKNYNDSEFEQIKKIIVKEDNRELNIKQNERQGCILEKQKAIKEVPDELQKQKLEIQYKIHKSYYKG</sequence>
<name>A0A0V0R9E0_PSEPJ</name>
<dbReference type="EMBL" id="LDAU01000007">
    <property type="protein sequence ID" value="KRX11097.1"/>
    <property type="molecule type" value="Genomic_DNA"/>
</dbReference>
<evidence type="ECO:0000313" key="2">
    <source>
        <dbReference type="Proteomes" id="UP000054937"/>
    </source>
</evidence>
<accession>A0A0V0R9E0</accession>
<evidence type="ECO:0000313" key="1">
    <source>
        <dbReference type="EMBL" id="KRX11097.1"/>
    </source>
</evidence>
<protein>
    <submittedName>
        <fullName evidence="1">Uncharacterized protein</fullName>
    </submittedName>
</protein>
<comment type="caution">
    <text evidence="1">The sequence shown here is derived from an EMBL/GenBank/DDBJ whole genome shotgun (WGS) entry which is preliminary data.</text>
</comment>
<dbReference type="Proteomes" id="UP000054937">
    <property type="component" value="Unassembled WGS sequence"/>
</dbReference>